<evidence type="ECO:0000313" key="1">
    <source>
        <dbReference type="EMBL" id="CAG8723894.1"/>
    </source>
</evidence>
<sequence>MPINYICESCGSSCQQCCGNRNKTLIIKDYDYCQENPASKYEVYLERMVGELEKKREEIDSLSKPEQQLDRMRQYYSKSERLNNYFSKYRDKGSGSENYHNFLRAKGKYLLRYDPWAKEAKVIASFERTLINGS</sequence>
<organism evidence="1 2">
    <name type="scientific">Funneliformis caledonium</name>
    <dbReference type="NCBI Taxonomy" id="1117310"/>
    <lineage>
        <taxon>Eukaryota</taxon>
        <taxon>Fungi</taxon>
        <taxon>Fungi incertae sedis</taxon>
        <taxon>Mucoromycota</taxon>
        <taxon>Glomeromycotina</taxon>
        <taxon>Glomeromycetes</taxon>
        <taxon>Glomerales</taxon>
        <taxon>Glomeraceae</taxon>
        <taxon>Funneliformis</taxon>
    </lineage>
</organism>
<reference evidence="1" key="1">
    <citation type="submission" date="2021-06" db="EMBL/GenBank/DDBJ databases">
        <authorList>
            <person name="Kallberg Y."/>
            <person name="Tangrot J."/>
            <person name="Rosling A."/>
        </authorList>
    </citation>
    <scope>NUCLEOTIDE SEQUENCE</scope>
    <source>
        <strain evidence="1">UK204</strain>
    </source>
</reference>
<evidence type="ECO:0000313" key="2">
    <source>
        <dbReference type="Proteomes" id="UP000789570"/>
    </source>
</evidence>
<dbReference type="AlphaFoldDB" id="A0A9N9I7H3"/>
<proteinExistence type="predicted"/>
<dbReference type="Proteomes" id="UP000789570">
    <property type="component" value="Unassembled WGS sequence"/>
</dbReference>
<keyword evidence="2" id="KW-1185">Reference proteome</keyword>
<dbReference type="EMBL" id="CAJVPQ010010737">
    <property type="protein sequence ID" value="CAG8723894.1"/>
    <property type="molecule type" value="Genomic_DNA"/>
</dbReference>
<gene>
    <name evidence="1" type="ORF">FCALED_LOCUS14545</name>
</gene>
<accession>A0A9N9I7H3</accession>
<name>A0A9N9I7H3_9GLOM</name>
<comment type="caution">
    <text evidence="1">The sequence shown here is derived from an EMBL/GenBank/DDBJ whole genome shotgun (WGS) entry which is preliminary data.</text>
</comment>
<protein>
    <submittedName>
        <fullName evidence="1">10256_t:CDS:1</fullName>
    </submittedName>
</protein>